<proteinExistence type="predicted"/>
<organism evidence="1 2">
    <name type="scientific">Halalkalibacillus sediminis</name>
    <dbReference type="NCBI Taxonomy" id="2018042"/>
    <lineage>
        <taxon>Bacteria</taxon>
        <taxon>Bacillati</taxon>
        <taxon>Bacillota</taxon>
        <taxon>Bacilli</taxon>
        <taxon>Bacillales</taxon>
        <taxon>Bacillaceae</taxon>
        <taxon>Halalkalibacillus</taxon>
    </lineage>
</organism>
<sequence length="159" mass="18517">MRGDFLETVDEKGKEQWHKEEAVSNFNLTWDLIDKVNRSKEEDLLMIHQAHASRFHWGQIGTPIELARGEWQISRVYALLQMGESALYHAEMCLGYCEENDIGDFDLAFAYEALARAYKVSKFKTMSEKYYDLAMRAADDIEKPEDRNHFLSELGTIKD</sequence>
<keyword evidence="2" id="KW-1185">Reference proteome</keyword>
<gene>
    <name evidence="1" type="ORF">CEY16_11110</name>
</gene>
<name>A0A2I0QSI8_9BACI</name>
<dbReference type="AlphaFoldDB" id="A0A2I0QSI8"/>
<dbReference type="Proteomes" id="UP000243524">
    <property type="component" value="Unassembled WGS sequence"/>
</dbReference>
<dbReference type="OrthoDB" id="1952168at2"/>
<protein>
    <submittedName>
        <fullName evidence="1">Uncharacterized protein</fullName>
    </submittedName>
</protein>
<comment type="caution">
    <text evidence="1">The sequence shown here is derived from an EMBL/GenBank/DDBJ whole genome shotgun (WGS) entry which is preliminary data.</text>
</comment>
<accession>A0A2I0QSI8</accession>
<evidence type="ECO:0000313" key="1">
    <source>
        <dbReference type="EMBL" id="PKR77279.1"/>
    </source>
</evidence>
<evidence type="ECO:0000313" key="2">
    <source>
        <dbReference type="Proteomes" id="UP000243524"/>
    </source>
</evidence>
<reference evidence="1 2" key="1">
    <citation type="submission" date="2017-06" db="EMBL/GenBank/DDBJ databases">
        <title>the draft geome sequence of Illustriluteabacillus marina B3227.</title>
        <authorList>
            <person name="He R.-H."/>
            <person name="Du Z.-J."/>
        </authorList>
    </citation>
    <scope>NUCLEOTIDE SEQUENCE [LARGE SCALE GENOMIC DNA]</scope>
    <source>
        <strain evidence="1 2">B3227</strain>
    </source>
</reference>
<dbReference type="EMBL" id="PJNH01000003">
    <property type="protein sequence ID" value="PKR77279.1"/>
    <property type="molecule type" value="Genomic_DNA"/>
</dbReference>